<protein>
    <recommendedName>
        <fullName evidence="5">Secreted protein</fullName>
    </recommendedName>
</protein>
<keyword evidence="4" id="KW-1185">Reference proteome</keyword>
<dbReference type="AlphaFoldDB" id="A0A8J9YBT9"/>
<dbReference type="Proteomes" id="UP000838878">
    <property type="component" value="Chromosome 5"/>
</dbReference>
<sequence length="140" mass="15228">MKNTKTKCVVLVSIVIAVAATSNHCNSICADVAVPRPKRSRRRAVARCFVYTTPNLVSPLHRGSIKDKSIRQSIASEFNRVSEPSGAPSLPPQLAHAALPSPTHPARKTNKKSCPQNGRRPPPAARRPPRRFVIASPQLL</sequence>
<accession>A0A8J9YBT9</accession>
<dbReference type="OrthoDB" id="7377716at2759"/>
<evidence type="ECO:0000313" key="3">
    <source>
        <dbReference type="EMBL" id="CAH0724964.1"/>
    </source>
</evidence>
<organism evidence="3 4">
    <name type="scientific">Brenthis ino</name>
    <name type="common">lesser marbled fritillary</name>
    <dbReference type="NCBI Taxonomy" id="405034"/>
    <lineage>
        <taxon>Eukaryota</taxon>
        <taxon>Metazoa</taxon>
        <taxon>Ecdysozoa</taxon>
        <taxon>Arthropoda</taxon>
        <taxon>Hexapoda</taxon>
        <taxon>Insecta</taxon>
        <taxon>Pterygota</taxon>
        <taxon>Neoptera</taxon>
        <taxon>Endopterygota</taxon>
        <taxon>Lepidoptera</taxon>
        <taxon>Glossata</taxon>
        <taxon>Ditrysia</taxon>
        <taxon>Papilionoidea</taxon>
        <taxon>Nymphalidae</taxon>
        <taxon>Heliconiinae</taxon>
        <taxon>Argynnini</taxon>
        <taxon>Brenthis</taxon>
    </lineage>
</organism>
<gene>
    <name evidence="3" type="ORF">BINO364_LOCUS10603</name>
</gene>
<evidence type="ECO:0000256" key="2">
    <source>
        <dbReference type="SAM" id="SignalP"/>
    </source>
</evidence>
<feature type="signal peptide" evidence="2">
    <location>
        <begin position="1"/>
        <end position="20"/>
    </location>
</feature>
<feature type="region of interest" description="Disordered" evidence="1">
    <location>
        <begin position="78"/>
        <end position="140"/>
    </location>
</feature>
<reference evidence="3" key="1">
    <citation type="submission" date="2021-12" db="EMBL/GenBank/DDBJ databases">
        <authorList>
            <person name="Martin H S."/>
        </authorList>
    </citation>
    <scope>NUCLEOTIDE SEQUENCE</scope>
</reference>
<evidence type="ECO:0008006" key="5">
    <source>
        <dbReference type="Google" id="ProtNLM"/>
    </source>
</evidence>
<evidence type="ECO:0000256" key="1">
    <source>
        <dbReference type="SAM" id="MobiDB-lite"/>
    </source>
</evidence>
<name>A0A8J9YBT9_9NEOP</name>
<keyword evidence="2" id="KW-0732">Signal</keyword>
<feature type="non-terminal residue" evidence="3">
    <location>
        <position position="140"/>
    </location>
</feature>
<evidence type="ECO:0000313" key="4">
    <source>
        <dbReference type="Proteomes" id="UP000838878"/>
    </source>
</evidence>
<proteinExistence type="predicted"/>
<feature type="chain" id="PRO_5035472812" description="Secreted protein" evidence="2">
    <location>
        <begin position="21"/>
        <end position="140"/>
    </location>
</feature>
<dbReference type="EMBL" id="OV170225">
    <property type="protein sequence ID" value="CAH0724964.1"/>
    <property type="molecule type" value="Genomic_DNA"/>
</dbReference>